<name>A0ABR1HVB5_9HYPO</name>
<accession>A0ABR1HVB5</accession>
<comment type="caution">
    <text evidence="2">The sequence shown here is derived from an EMBL/GenBank/DDBJ whole genome shotgun (WGS) entry which is preliminary data.</text>
</comment>
<sequence>MSFNKSRRESLFQQLTKGTDQLRDLLDSSDRIASLQQNRGAAKPANTNAMRQFWRHTDKLYKLLTRSWNCECKQFHLANLLLQHRASPDLDFRISFFFGNSNEVTKPSWTHLEARLRILEHNQQDSIKTRGPAVTFAPDPVPISSAAKARSNEELRSLTGSFMGRLKKEKKPSCATPVSDALLVSLRSTTAAATKTVDPPQLIVTNPDGNVDPSKLQGIGEGMIEINNLCDEMPKFPAKANGQLFCLKDDHCRIAINPLCHSTATTSTAARDMISLDALLRKNTPRTLTRRERYLIGLTLASSYLQLKSSPWIHHQWSKRDIVFPRNEVSPNCIQVDQPYISRHFKDADNAQTVPTVRLDHNDRTLVSLGIMLLELCFGTALEESETRRRYYHQTSPGEANEAKADPYLDLAAALEWFPHAV</sequence>
<evidence type="ECO:0000259" key="1">
    <source>
        <dbReference type="Pfam" id="PF24476"/>
    </source>
</evidence>
<proteinExistence type="predicted"/>
<dbReference type="EMBL" id="JAZAVJ010000001">
    <property type="protein sequence ID" value="KAK7425124.1"/>
    <property type="molecule type" value="Genomic_DNA"/>
</dbReference>
<gene>
    <name evidence="2" type="ORF">QQX98_000038</name>
</gene>
<reference evidence="2 3" key="1">
    <citation type="journal article" date="2025" name="Microbiol. Resour. Announc.">
        <title>Draft genome sequences for Neonectria magnoliae and Neonectria punicea, canker pathogens of Liriodendron tulipifera and Acer saccharum in West Virginia.</title>
        <authorList>
            <person name="Petronek H.M."/>
            <person name="Kasson M.T."/>
            <person name="Metheny A.M."/>
            <person name="Stauder C.M."/>
            <person name="Lovett B."/>
            <person name="Lynch S.C."/>
            <person name="Garnas J.R."/>
            <person name="Kasson L.R."/>
            <person name="Stajich J.E."/>
        </authorList>
    </citation>
    <scope>NUCLEOTIDE SEQUENCE [LARGE SCALE GENOMIC DNA]</scope>
    <source>
        <strain evidence="2 3">NRRL 64653</strain>
    </source>
</reference>
<evidence type="ECO:0000313" key="2">
    <source>
        <dbReference type="EMBL" id="KAK7425124.1"/>
    </source>
</evidence>
<dbReference type="PANTHER" id="PTHR35186:SF4">
    <property type="entry name" value="PRION-INHIBITION AND PROPAGATION HELO DOMAIN-CONTAINING PROTEIN"/>
    <property type="match status" value="1"/>
</dbReference>
<keyword evidence="3" id="KW-1185">Reference proteome</keyword>
<dbReference type="Pfam" id="PF24476">
    <property type="entry name" value="DUF7580"/>
    <property type="match status" value="1"/>
</dbReference>
<dbReference type="InterPro" id="IPR056002">
    <property type="entry name" value="DUF7580"/>
</dbReference>
<protein>
    <recommendedName>
        <fullName evidence="1">DUF7580 domain-containing protein</fullName>
    </recommendedName>
</protein>
<dbReference type="Proteomes" id="UP001498476">
    <property type="component" value="Unassembled WGS sequence"/>
</dbReference>
<dbReference type="PANTHER" id="PTHR35186">
    <property type="entry name" value="ANK_REP_REGION DOMAIN-CONTAINING PROTEIN"/>
    <property type="match status" value="1"/>
</dbReference>
<evidence type="ECO:0000313" key="3">
    <source>
        <dbReference type="Proteomes" id="UP001498476"/>
    </source>
</evidence>
<feature type="domain" description="DUF7580" evidence="1">
    <location>
        <begin position="225"/>
        <end position="385"/>
    </location>
</feature>
<organism evidence="2 3">
    <name type="scientific">Neonectria punicea</name>
    <dbReference type="NCBI Taxonomy" id="979145"/>
    <lineage>
        <taxon>Eukaryota</taxon>
        <taxon>Fungi</taxon>
        <taxon>Dikarya</taxon>
        <taxon>Ascomycota</taxon>
        <taxon>Pezizomycotina</taxon>
        <taxon>Sordariomycetes</taxon>
        <taxon>Hypocreomycetidae</taxon>
        <taxon>Hypocreales</taxon>
        <taxon>Nectriaceae</taxon>
        <taxon>Neonectria</taxon>
    </lineage>
</organism>